<dbReference type="GO" id="GO:0035556">
    <property type="term" value="P:intracellular signal transduction"/>
    <property type="evidence" value="ECO:0007669"/>
    <property type="project" value="InterPro"/>
</dbReference>
<organism evidence="7 8">
    <name type="scientific">Denitrobaculum tricleocarpae</name>
    <dbReference type="NCBI Taxonomy" id="2591009"/>
    <lineage>
        <taxon>Bacteria</taxon>
        <taxon>Pseudomonadati</taxon>
        <taxon>Pseudomonadota</taxon>
        <taxon>Alphaproteobacteria</taxon>
        <taxon>Rhodospirillales</taxon>
        <taxon>Rhodospirillaceae</taxon>
        <taxon>Denitrobaculum</taxon>
    </lineage>
</organism>
<evidence type="ECO:0000313" key="8">
    <source>
        <dbReference type="Proteomes" id="UP000315252"/>
    </source>
</evidence>
<dbReference type="CDD" id="cd07302">
    <property type="entry name" value="CHD"/>
    <property type="match status" value="1"/>
</dbReference>
<dbReference type="RefSeq" id="WP_142899251.1">
    <property type="nucleotide sequence ID" value="NZ_ML660062.1"/>
</dbReference>
<proteinExistence type="predicted"/>
<feature type="transmembrane region" description="Helical" evidence="4">
    <location>
        <begin position="211"/>
        <end position="232"/>
    </location>
</feature>
<dbReference type="PROSITE" id="PS51085">
    <property type="entry name" value="2FE2S_FER_2"/>
    <property type="match status" value="1"/>
</dbReference>
<dbReference type="SMART" id="SM00044">
    <property type="entry name" value="CYCc"/>
    <property type="match status" value="1"/>
</dbReference>
<dbReference type="GO" id="GO:0006171">
    <property type="term" value="P:cAMP biosynthetic process"/>
    <property type="evidence" value="ECO:0007669"/>
    <property type="project" value="TreeGrafter"/>
</dbReference>
<dbReference type="InterPro" id="IPR001041">
    <property type="entry name" value="2Fe-2S_ferredoxin-type"/>
</dbReference>
<name>A0A545T812_9PROT</name>
<dbReference type="PANTHER" id="PTHR43081">
    <property type="entry name" value="ADENYLATE CYCLASE, TERMINAL-DIFFERENTIATION SPECIFIC-RELATED"/>
    <property type="match status" value="1"/>
</dbReference>
<evidence type="ECO:0000313" key="7">
    <source>
        <dbReference type="EMBL" id="TQV73351.1"/>
    </source>
</evidence>
<dbReference type="Gene3D" id="3.30.70.1230">
    <property type="entry name" value="Nucleotide cyclase"/>
    <property type="match status" value="1"/>
</dbReference>
<feature type="transmembrane region" description="Helical" evidence="4">
    <location>
        <begin position="43"/>
        <end position="70"/>
    </location>
</feature>
<dbReference type="Gene3D" id="3.10.20.30">
    <property type="match status" value="1"/>
</dbReference>
<dbReference type="Proteomes" id="UP000315252">
    <property type="component" value="Unassembled WGS sequence"/>
</dbReference>
<evidence type="ECO:0000256" key="4">
    <source>
        <dbReference type="SAM" id="Phobius"/>
    </source>
</evidence>
<dbReference type="GO" id="GO:0005886">
    <property type="term" value="C:plasma membrane"/>
    <property type="evidence" value="ECO:0007669"/>
    <property type="project" value="UniProtKB-SubCell"/>
</dbReference>
<dbReference type="InterPro" id="IPR012675">
    <property type="entry name" value="Beta-grasp_dom_sf"/>
</dbReference>
<dbReference type="EMBL" id="VHSH01000011">
    <property type="protein sequence ID" value="TQV73351.1"/>
    <property type="molecule type" value="Genomic_DNA"/>
</dbReference>
<feature type="transmembrane region" description="Helical" evidence="4">
    <location>
        <begin position="164"/>
        <end position="191"/>
    </location>
</feature>
<evidence type="ECO:0000256" key="3">
    <source>
        <dbReference type="ARBA" id="ARBA00023136"/>
    </source>
</evidence>
<feature type="transmembrane region" description="Helical" evidence="4">
    <location>
        <begin position="82"/>
        <end position="101"/>
    </location>
</feature>
<dbReference type="GO" id="GO:0051536">
    <property type="term" value="F:iron-sulfur cluster binding"/>
    <property type="evidence" value="ECO:0007669"/>
    <property type="project" value="InterPro"/>
</dbReference>
<dbReference type="OrthoDB" id="9762462at2"/>
<gene>
    <name evidence="7" type="ORF">FKG95_25380</name>
</gene>
<feature type="domain" description="Guanylate cyclase" evidence="5">
    <location>
        <begin position="365"/>
        <end position="497"/>
    </location>
</feature>
<keyword evidence="4" id="KW-0812">Transmembrane</keyword>
<dbReference type="PROSITE" id="PS50125">
    <property type="entry name" value="GUANYLATE_CYCLASE_2"/>
    <property type="match status" value="1"/>
</dbReference>
<evidence type="ECO:0000256" key="1">
    <source>
        <dbReference type="ARBA" id="ARBA00004651"/>
    </source>
</evidence>
<dbReference type="SUPFAM" id="SSF81343">
    <property type="entry name" value="Fumarate reductase respiratory complex transmembrane subunits"/>
    <property type="match status" value="1"/>
</dbReference>
<dbReference type="Pfam" id="PF00111">
    <property type="entry name" value="Fer2"/>
    <property type="match status" value="1"/>
</dbReference>
<dbReference type="InterPro" id="IPR034804">
    <property type="entry name" value="SQR/QFR_C/D"/>
</dbReference>
<comment type="subcellular location">
    <subcellularLocation>
        <location evidence="1">Cell membrane</location>
        <topology evidence="1">Multi-pass membrane protein</topology>
    </subcellularLocation>
</comment>
<keyword evidence="8" id="KW-1185">Reference proteome</keyword>
<comment type="caution">
    <text evidence="7">The sequence shown here is derived from an EMBL/GenBank/DDBJ whole genome shotgun (WGS) entry which is preliminary data.</text>
</comment>
<dbReference type="PANTHER" id="PTHR43081:SF17">
    <property type="entry name" value="BLL5647 PROTEIN"/>
    <property type="match status" value="1"/>
</dbReference>
<keyword evidence="2" id="KW-1003">Cell membrane</keyword>
<protein>
    <submittedName>
        <fullName evidence="7">Adenylate/guanylate cyclase domain-containing protein</fullName>
    </submittedName>
</protein>
<keyword evidence="4" id="KW-1133">Transmembrane helix</keyword>
<dbReference type="InterPro" id="IPR050697">
    <property type="entry name" value="Adenylyl/Guanylyl_Cyclase_3/4"/>
</dbReference>
<dbReference type="Pfam" id="PF00211">
    <property type="entry name" value="Guanylate_cyc"/>
    <property type="match status" value="1"/>
</dbReference>
<accession>A0A545T812</accession>
<dbReference type="AlphaFoldDB" id="A0A545T812"/>
<dbReference type="GO" id="GO:0004016">
    <property type="term" value="F:adenylate cyclase activity"/>
    <property type="evidence" value="ECO:0007669"/>
    <property type="project" value="UniProtKB-ARBA"/>
</dbReference>
<evidence type="ECO:0000259" key="5">
    <source>
        <dbReference type="PROSITE" id="PS50125"/>
    </source>
</evidence>
<sequence length="572" mass="62665">MVRRLRLWSGLFLMAFVFTHYANHALGIVSLEWMEAGRRVFLAFWRFLPVSALFYTALILHVLLAFWALYQRRRLKMPPWEFWQTLLGFAIPPLLVMHILGTRFAHEVYDLDGSYFSVLLVFFVLRPDYGVRQLITIAVVWVHGCLGVHFWLRLKPWYPRVLPYLAALALLVPVLAAVGAFVAGQQIAVLAQDPAWLREVEATVQLATRTQAAQIALLDNIVLGVLAALLLLSLSGRVIRRMLDRLRGLVHLTYPDGRRVAVVQGTTILEASRGAGIGHASVCGGRGRCSTCRVRIGTGSEDLPPPSLEEKRVLERVGAPPNQRLACQTRPQADLEVTPVLPPSVSPRQAEGGADYLQGQEREIAILFADLRGFTTLAEHKLPYDVVFILNRYFAAMGAAVEASGGRLDKFIGDGVMALFGIERGPESGSRNALAAARAMAERLEDLNRALANDLKTPLRIGIGIHVGPVIVGEMGYGSVTSVTAIGDAVNTASRLETMTKEFGAQLVISDPVAELASLDTTGFSSHRIEVRGREEGLTVRVIPAATDLKLPEKPQDAKITKAAKRVAAKAD</sequence>
<dbReference type="InterPro" id="IPR029787">
    <property type="entry name" value="Nucleotide_cyclase"/>
</dbReference>
<feature type="domain" description="2Fe-2S ferredoxin-type" evidence="6">
    <location>
        <begin position="248"/>
        <end position="343"/>
    </location>
</feature>
<dbReference type="SUPFAM" id="SSF54292">
    <property type="entry name" value="2Fe-2S ferredoxin-like"/>
    <property type="match status" value="1"/>
</dbReference>
<keyword evidence="3 4" id="KW-0472">Membrane</keyword>
<dbReference type="SUPFAM" id="SSF55073">
    <property type="entry name" value="Nucleotide cyclase"/>
    <property type="match status" value="1"/>
</dbReference>
<evidence type="ECO:0000259" key="6">
    <source>
        <dbReference type="PROSITE" id="PS51085"/>
    </source>
</evidence>
<dbReference type="InterPro" id="IPR036010">
    <property type="entry name" value="2Fe-2S_ferredoxin-like_sf"/>
</dbReference>
<feature type="transmembrane region" description="Helical" evidence="4">
    <location>
        <begin position="134"/>
        <end position="152"/>
    </location>
</feature>
<dbReference type="CDD" id="cd00207">
    <property type="entry name" value="fer2"/>
    <property type="match status" value="1"/>
</dbReference>
<reference evidence="7 8" key="1">
    <citation type="submission" date="2019-06" db="EMBL/GenBank/DDBJ databases">
        <title>Whole genome sequence for Rhodospirillaceae sp. R148.</title>
        <authorList>
            <person name="Wang G."/>
        </authorList>
    </citation>
    <scope>NUCLEOTIDE SEQUENCE [LARGE SCALE GENOMIC DNA]</scope>
    <source>
        <strain evidence="7 8">R148</strain>
    </source>
</reference>
<dbReference type="InterPro" id="IPR001054">
    <property type="entry name" value="A/G_cyclase"/>
</dbReference>
<evidence type="ECO:0000256" key="2">
    <source>
        <dbReference type="ARBA" id="ARBA00022475"/>
    </source>
</evidence>